<accession>B4D4U2</accession>
<dbReference type="EMBL" id="ABVL01000012">
    <property type="protein sequence ID" value="EDY18545.1"/>
    <property type="molecule type" value="Genomic_DNA"/>
</dbReference>
<evidence type="ECO:0000313" key="2">
    <source>
        <dbReference type="EMBL" id="EDY18545.1"/>
    </source>
</evidence>
<evidence type="ECO:0000256" key="1">
    <source>
        <dbReference type="SAM" id="Phobius"/>
    </source>
</evidence>
<keyword evidence="1" id="KW-1133">Transmembrane helix</keyword>
<protein>
    <recommendedName>
        <fullName evidence="4">Rod shape-determining protein MreD</fullName>
    </recommendedName>
</protein>
<feature type="transmembrane region" description="Helical" evidence="1">
    <location>
        <begin position="137"/>
        <end position="161"/>
    </location>
</feature>
<evidence type="ECO:0000313" key="3">
    <source>
        <dbReference type="Proteomes" id="UP000005824"/>
    </source>
</evidence>
<organism evidence="2 3">
    <name type="scientific">Chthoniobacter flavus Ellin428</name>
    <dbReference type="NCBI Taxonomy" id="497964"/>
    <lineage>
        <taxon>Bacteria</taxon>
        <taxon>Pseudomonadati</taxon>
        <taxon>Verrucomicrobiota</taxon>
        <taxon>Spartobacteria</taxon>
        <taxon>Chthoniobacterales</taxon>
        <taxon>Chthoniobacteraceae</taxon>
        <taxon>Chthoniobacter</taxon>
    </lineage>
</organism>
<keyword evidence="1" id="KW-0472">Membrane</keyword>
<dbReference type="AlphaFoldDB" id="B4D4U2"/>
<dbReference type="eggNOG" id="ENOG502ZNIF">
    <property type="taxonomic scope" value="Bacteria"/>
</dbReference>
<keyword evidence="3" id="KW-1185">Reference proteome</keyword>
<reference evidence="2 3" key="1">
    <citation type="journal article" date="2011" name="J. Bacteriol.">
        <title>Genome sequence of Chthoniobacter flavus Ellin428, an aerobic heterotrophic soil bacterium.</title>
        <authorList>
            <person name="Kant R."/>
            <person name="van Passel M.W."/>
            <person name="Palva A."/>
            <person name="Lucas S."/>
            <person name="Lapidus A."/>
            <person name="Glavina Del Rio T."/>
            <person name="Dalin E."/>
            <person name="Tice H."/>
            <person name="Bruce D."/>
            <person name="Goodwin L."/>
            <person name="Pitluck S."/>
            <person name="Larimer F.W."/>
            <person name="Land M.L."/>
            <person name="Hauser L."/>
            <person name="Sangwan P."/>
            <person name="de Vos W.M."/>
            <person name="Janssen P.H."/>
            <person name="Smidt H."/>
        </authorList>
    </citation>
    <scope>NUCLEOTIDE SEQUENCE [LARGE SCALE GENOMIC DNA]</scope>
    <source>
        <strain evidence="2 3">Ellin428</strain>
    </source>
</reference>
<dbReference type="Proteomes" id="UP000005824">
    <property type="component" value="Unassembled WGS sequence"/>
</dbReference>
<name>B4D4U2_9BACT</name>
<keyword evidence="1" id="KW-0812">Transmembrane</keyword>
<feature type="transmembrane region" description="Helical" evidence="1">
    <location>
        <begin position="96"/>
        <end position="117"/>
    </location>
</feature>
<evidence type="ECO:0008006" key="4">
    <source>
        <dbReference type="Google" id="ProtNLM"/>
    </source>
</evidence>
<comment type="caution">
    <text evidence="2">The sequence shown here is derived from an EMBL/GenBank/DDBJ whole genome shotgun (WGS) entry which is preliminary data.</text>
</comment>
<dbReference type="InParanoid" id="B4D4U2"/>
<feature type="transmembrane region" description="Helical" evidence="1">
    <location>
        <begin position="65"/>
        <end position="84"/>
    </location>
</feature>
<dbReference type="STRING" id="497964.CfE428DRAFT_3930"/>
<sequence length="173" mass="19453">MFLALVLQHFIPPLPVVGSRVLLMPIVMFYGALALPTPGMLVLAFCGGIMWDALHVQIIKGNVEIALGWSIVLYATLGALMGGFRPLFQRGRWEIHCLLSGVCTSMIVLSEYLMITFRREPVVFLFNKEIWWRIGGAGLVAVLLSPFFFFTLNYLAFLVGYDTQPARNIKRSR</sequence>
<feature type="transmembrane region" description="Helical" evidence="1">
    <location>
        <begin position="21"/>
        <end position="45"/>
    </location>
</feature>
<gene>
    <name evidence="2" type="ORF">CfE428DRAFT_3930</name>
</gene>
<proteinExistence type="predicted"/>